<organism evidence="2 3">
    <name type="scientific">Aeromonas cavernicola</name>
    <dbReference type="NCBI Taxonomy" id="1006623"/>
    <lineage>
        <taxon>Bacteria</taxon>
        <taxon>Pseudomonadati</taxon>
        <taxon>Pseudomonadota</taxon>
        <taxon>Gammaproteobacteria</taxon>
        <taxon>Aeromonadales</taxon>
        <taxon>Aeromonadaceae</taxon>
        <taxon>Aeromonas</taxon>
    </lineage>
</organism>
<sequence length="154" mass="17669">MSMQTEQEARWLGGYRQVIVVILLLIITVTLVQRYQRYTEEAQRLNLNLLGQQFAERVQRLHGLWLDELRPDTLHSGGQAWHFDARGWPIGLWPLGSSSDNCRRLWASLMGESGAQLSELLFLASPDGDGCEVGLHDNWLIYQFSDGRVSQREE</sequence>
<dbReference type="AlphaFoldDB" id="A0A2H9U283"/>
<keyword evidence="1" id="KW-1133">Transmembrane helix</keyword>
<accession>A0A2H9U283</accession>
<name>A0A2H9U283_9GAMM</name>
<comment type="caution">
    <text evidence="2">The sequence shown here is derived from an EMBL/GenBank/DDBJ whole genome shotgun (WGS) entry which is preliminary data.</text>
</comment>
<feature type="transmembrane region" description="Helical" evidence="1">
    <location>
        <begin position="12"/>
        <end position="32"/>
    </location>
</feature>
<evidence type="ECO:0000313" key="2">
    <source>
        <dbReference type="EMBL" id="PJG58162.1"/>
    </source>
</evidence>
<dbReference type="Proteomes" id="UP000235861">
    <property type="component" value="Unassembled WGS sequence"/>
</dbReference>
<evidence type="ECO:0000256" key="1">
    <source>
        <dbReference type="SAM" id="Phobius"/>
    </source>
</evidence>
<evidence type="ECO:0008006" key="4">
    <source>
        <dbReference type="Google" id="ProtNLM"/>
    </source>
</evidence>
<dbReference type="OrthoDB" id="5587139at2"/>
<protein>
    <recommendedName>
        <fullName evidence="4">MSHA biogenesis protein MshF</fullName>
    </recommendedName>
</protein>
<dbReference type="RefSeq" id="WP_100294750.1">
    <property type="nucleotide sequence ID" value="NZ_PGGC01000131.1"/>
</dbReference>
<keyword evidence="1" id="KW-0472">Membrane</keyword>
<dbReference type="EMBL" id="PGGC01000131">
    <property type="protein sequence ID" value="PJG58162.1"/>
    <property type="molecule type" value="Genomic_DNA"/>
</dbReference>
<gene>
    <name evidence="2" type="ORF">CUC53_14145</name>
</gene>
<proteinExistence type="predicted"/>
<reference evidence="2 3" key="1">
    <citation type="submission" date="2017-11" db="EMBL/GenBank/DDBJ databases">
        <title>Draft genome sequence of environmental isolate Aeromonas cavernicola sp. nov. MDC 2508.</title>
        <authorList>
            <person name="Colston S.M."/>
            <person name="Navarro A."/>
            <person name="Martinez-Murcia A.J."/>
            <person name="Graf J."/>
        </authorList>
    </citation>
    <scope>NUCLEOTIDE SEQUENCE [LARGE SCALE GENOMIC DNA]</scope>
    <source>
        <strain evidence="2 3">MDC 2508</strain>
    </source>
</reference>
<keyword evidence="1" id="KW-0812">Transmembrane</keyword>
<evidence type="ECO:0000313" key="3">
    <source>
        <dbReference type="Proteomes" id="UP000235861"/>
    </source>
</evidence>
<keyword evidence="3" id="KW-1185">Reference proteome</keyword>